<dbReference type="GO" id="GO:0046872">
    <property type="term" value="F:metal ion binding"/>
    <property type="evidence" value="ECO:0007669"/>
    <property type="project" value="UniProtKB-KW"/>
</dbReference>
<comment type="function">
    <text evidence="12">DNA repair enzyme that has both DNA N-glycosylase activity and AP-lyase activity. The DNA N-glycosylase activity releases various damaged pyrimidines from DNA by cleaving the N-glycosidic bond, leaving an AP (apurinic/apyrimidinic) site. The AP-lyase activity cleaves the phosphodiester bond 3' to the AP site by a beta-elimination, leaving a 3'-terminal unsaturated sugar and a product with a terminal 5'-phosphate.</text>
</comment>
<dbReference type="SUPFAM" id="SSF48150">
    <property type="entry name" value="DNA-glycosylase"/>
    <property type="match status" value="1"/>
</dbReference>
<evidence type="ECO:0000256" key="4">
    <source>
        <dbReference type="ARBA" id="ARBA00022763"/>
    </source>
</evidence>
<dbReference type="InterPro" id="IPR003651">
    <property type="entry name" value="Endonuclease3_FeS-loop_motif"/>
</dbReference>
<dbReference type="FunFam" id="1.10.1670.10:FF:000001">
    <property type="entry name" value="Endonuclease III"/>
    <property type="match status" value="1"/>
</dbReference>
<proteinExistence type="inferred from homology"/>
<dbReference type="SMART" id="SM00525">
    <property type="entry name" value="FES"/>
    <property type="match status" value="1"/>
</dbReference>
<comment type="similarity">
    <text evidence="1 12">Belongs to the Nth/MutY family.</text>
</comment>
<dbReference type="PROSITE" id="PS01155">
    <property type="entry name" value="ENDONUCLEASE_III_2"/>
    <property type="match status" value="1"/>
</dbReference>
<dbReference type="PIRSF" id="PIRSF001435">
    <property type="entry name" value="Nth"/>
    <property type="match status" value="1"/>
</dbReference>
<keyword evidence="10 12" id="KW-0456">Lyase</keyword>
<evidence type="ECO:0000256" key="10">
    <source>
        <dbReference type="ARBA" id="ARBA00023239"/>
    </source>
</evidence>
<dbReference type="Gene3D" id="1.10.340.30">
    <property type="entry name" value="Hypothetical protein, domain 2"/>
    <property type="match status" value="1"/>
</dbReference>
<keyword evidence="14" id="KW-0540">Nuclease</keyword>
<dbReference type="FunFam" id="1.10.340.30:FF:000001">
    <property type="entry name" value="Endonuclease III"/>
    <property type="match status" value="1"/>
</dbReference>
<dbReference type="PANTHER" id="PTHR43286">
    <property type="entry name" value="ENDONUCLEASE III-LIKE PROTEIN 1"/>
    <property type="match status" value="1"/>
</dbReference>
<keyword evidence="7 12" id="KW-0411">Iron-sulfur</keyword>
<comment type="caution">
    <text evidence="14">The sequence shown here is derived from an EMBL/GenBank/DDBJ whole genome shotgun (WGS) entry which is preliminary data.</text>
</comment>
<reference evidence="14 15" key="1">
    <citation type="submission" date="2013-12" db="EMBL/GenBank/DDBJ databases">
        <title>Comparative genomics of Petrotoga isolates.</title>
        <authorList>
            <person name="Nesbo C.L."/>
            <person name="Charchuk R."/>
            <person name="Chow K."/>
        </authorList>
    </citation>
    <scope>NUCLEOTIDE SEQUENCE [LARGE SCALE GENOMIC DNA]</scope>
    <source>
        <strain evidence="14 15">DSM 10691</strain>
    </source>
</reference>
<dbReference type="GO" id="GO:0006285">
    <property type="term" value="P:base-excision repair, AP site formation"/>
    <property type="evidence" value="ECO:0007669"/>
    <property type="project" value="TreeGrafter"/>
</dbReference>
<dbReference type="SMART" id="SM00478">
    <property type="entry name" value="ENDO3c"/>
    <property type="match status" value="1"/>
</dbReference>
<evidence type="ECO:0000256" key="6">
    <source>
        <dbReference type="ARBA" id="ARBA00023004"/>
    </source>
</evidence>
<dbReference type="CDD" id="cd00056">
    <property type="entry name" value="ENDO3c"/>
    <property type="match status" value="1"/>
</dbReference>
<evidence type="ECO:0000256" key="5">
    <source>
        <dbReference type="ARBA" id="ARBA00022801"/>
    </source>
</evidence>
<evidence type="ECO:0000259" key="13">
    <source>
        <dbReference type="SMART" id="SM00478"/>
    </source>
</evidence>
<protein>
    <recommendedName>
        <fullName evidence="12">Endonuclease III</fullName>
        <ecNumber evidence="12">4.2.99.18</ecNumber>
    </recommendedName>
    <alternativeName>
        <fullName evidence="12">DNA-(apurinic or apyrimidinic site) lyase</fullName>
    </alternativeName>
</protein>
<feature type="binding site" evidence="12">
    <location>
        <position position="190"/>
    </location>
    <ligand>
        <name>[4Fe-4S] cluster</name>
        <dbReference type="ChEBI" id="CHEBI:49883"/>
    </ligand>
</feature>
<dbReference type="PROSITE" id="PS00764">
    <property type="entry name" value="ENDONUCLEASE_III_1"/>
    <property type="match status" value="1"/>
</dbReference>
<feature type="binding site" evidence="12">
    <location>
        <position position="199"/>
    </location>
    <ligand>
        <name>[4Fe-4S] cluster</name>
        <dbReference type="ChEBI" id="CHEBI:49883"/>
    </ligand>
</feature>
<keyword evidence="4 12" id="KW-0227">DNA damage</keyword>
<dbReference type="RefSeq" id="WP_103079543.1">
    <property type="nucleotide sequence ID" value="NZ_AZRM01000064.1"/>
</dbReference>
<dbReference type="Gene3D" id="1.10.1670.10">
    <property type="entry name" value="Helix-hairpin-Helix base-excision DNA repair enzymes (C-terminal)"/>
    <property type="match status" value="1"/>
</dbReference>
<dbReference type="NCBIfam" id="TIGR01083">
    <property type="entry name" value="nth"/>
    <property type="match status" value="1"/>
</dbReference>
<dbReference type="Proteomes" id="UP000236199">
    <property type="component" value="Unassembled WGS sequence"/>
</dbReference>
<evidence type="ECO:0000256" key="9">
    <source>
        <dbReference type="ARBA" id="ARBA00023204"/>
    </source>
</evidence>
<dbReference type="OrthoDB" id="9800977at2"/>
<dbReference type="InterPro" id="IPR011257">
    <property type="entry name" value="DNA_glycosylase"/>
</dbReference>
<keyword evidence="3 12" id="KW-0479">Metal-binding</keyword>
<sequence>MKRDIKKEAEQIINMFPRSNSETDPFKVLIETVLSQRTKDENTEKAFKSLFSRYKNVFEISKLNPEDLYDLIKPAGMYKQKSERIINISRILIEKYNGKVPDELGELIKLPGVGRKTANIVLYVSFGKEALAVDTHVHRISNRLGWVKTKTPEETEVQLKKIIPSELWGPLNGSMVNFGQKICKPISPKCMECFLKEVCPSKRVYKNKSR</sequence>
<feature type="binding site" evidence="12">
    <location>
        <position position="183"/>
    </location>
    <ligand>
        <name>[4Fe-4S] cluster</name>
        <dbReference type="ChEBI" id="CHEBI:49883"/>
    </ligand>
</feature>
<evidence type="ECO:0000256" key="7">
    <source>
        <dbReference type="ARBA" id="ARBA00023014"/>
    </source>
</evidence>
<dbReference type="HAMAP" id="MF_00942">
    <property type="entry name" value="Nth"/>
    <property type="match status" value="1"/>
</dbReference>
<evidence type="ECO:0000313" key="14">
    <source>
        <dbReference type="EMBL" id="PNR97471.1"/>
    </source>
</evidence>
<evidence type="ECO:0000256" key="11">
    <source>
        <dbReference type="ARBA" id="ARBA00023295"/>
    </source>
</evidence>
<feature type="binding site" evidence="12">
    <location>
        <position position="193"/>
    </location>
    <ligand>
        <name>[4Fe-4S] cluster</name>
        <dbReference type="ChEBI" id="CHEBI:49883"/>
    </ligand>
</feature>
<organism evidence="14 15">
    <name type="scientific">Petrotoga miotherma DSM 10691</name>
    <dbReference type="NCBI Taxonomy" id="1434326"/>
    <lineage>
        <taxon>Bacteria</taxon>
        <taxon>Thermotogati</taxon>
        <taxon>Thermotogota</taxon>
        <taxon>Thermotogae</taxon>
        <taxon>Petrotogales</taxon>
        <taxon>Petrotogaceae</taxon>
        <taxon>Petrotoga</taxon>
    </lineage>
</organism>
<keyword evidence="14" id="KW-0255">Endonuclease</keyword>
<dbReference type="GO" id="GO:0003677">
    <property type="term" value="F:DNA binding"/>
    <property type="evidence" value="ECO:0007669"/>
    <property type="project" value="UniProtKB-UniRule"/>
</dbReference>
<dbReference type="GO" id="GO:0051539">
    <property type="term" value="F:4 iron, 4 sulfur cluster binding"/>
    <property type="evidence" value="ECO:0007669"/>
    <property type="project" value="UniProtKB-UniRule"/>
</dbReference>
<keyword evidence="5 12" id="KW-0378">Hydrolase</keyword>
<evidence type="ECO:0000256" key="1">
    <source>
        <dbReference type="ARBA" id="ARBA00008343"/>
    </source>
</evidence>
<keyword evidence="9 12" id="KW-0234">DNA repair</keyword>
<dbReference type="AlphaFoldDB" id="A0A2K1P3X6"/>
<evidence type="ECO:0000256" key="12">
    <source>
        <dbReference type="HAMAP-Rule" id="MF_00942"/>
    </source>
</evidence>
<keyword evidence="15" id="KW-1185">Reference proteome</keyword>
<evidence type="ECO:0000256" key="8">
    <source>
        <dbReference type="ARBA" id="ARBA00023125"/>
    </source>
</evidence>
<dbReference type="Pfam" id="PF00730">
    <property type="entry name" value="HhH-GPD"/>
    <property type="match status" value="1"/>
</dbReference>
<keyword evidence="8 12" id="KW-0238">DNA-binding</keyword>
<dbReference type="EC" id="4.2.99.18" evidence="12"/>
<dbReference type="PANTHER" id="PTHR43286:SF1">
    <property type="entry name" value="ENDONUCLEASE III-LIKE PROTEIN 1"/>
    <property type="match status" value="1"/>
</dbReference>
<dbReference type="Pfam" id="PF10576">
    <property type="entry name" value="EndIII_4Fe-2S"/>
    <property type="match status" value="1"/>
</dbReference>
<feature type="domain" description="HhH-GPD" evidence="13">
    <location>
        <begin position="34"/>
        <end position="181"/>
    </location>
</feature>
<keyword evidence="6 12" id="KW-0408">Iron</keyword>
<keyword evidence="2 12" id="KW-0004">4Fe-4S</keyword>
<accession>A0A2K1P3X6</accession>
<dbReference type="InterPro" id="IPR003265">
    <property type="entry name" value="HhH-GPD_domain"/>
</dbReference>
<dbReference type="InterPro" id="IPR005759">
    <property type="entry name" value="Nth"/>
</dbReference>
<comment type="catalytic activity">
    <reaction evidence="12">
        <text>2'-deoxyribonucleotide-(2'-deoxyribose 5'-phosphate)-2'-deoxyribonucleotide-DNA = a 3'-end 2'-deoxyribonucleotide-(2,3-dehydro-2,3-deoxyribose 5'-phosphate)-DNA + a 5'-end 5'-phospho-2'-deoxyribonucleoside-DNA + H(+)</text>
        <dbReference type="Rhea" id="RHEA:66592"/>
        <dbReference type="Rhea" id="RHEA-COMP:13180"/>
        <dbReference type="Rhea" id="RHEA-COMP:16897"/>
        <dbReference type="Rhea" id="RHEA-COMP:17067"/>
        <dbReference type="ChEBI" id="CHEBI:15378"/>
        <dbReference type="ChEBI" id="CHEBI:136412"/>
        <dbReference type="ChEBI" id="CHEBI:157695"/>
        <dbReference type="ChEBI" id="CHEBI:167181"/>
        <dbReference type="EC" id="4.2.99.18"/>
    </reaction>
</comment>
<evidence type="ECO:0000256" key="3">
    <source>
        <dbReference type="ARBA" id="ARBA00022723"/>
    </source>
</evidence>
<dbReference type="InterPro" id="IPR004035">
    <property type="entry name" value="Endouclease-III_FeS-bd_BS"/>
</dbReference>
<evidence type="ECO:0000256" key="2">
    <source>
        <dbReference type="ARBA" id="ARBA00022485"/>
    </source>
</evidence>
<dbReference type="GO" id="GO:0000703">
    <property type="term" value="F:oxidized pyrimidine nucleobase lesion DNA N-glycosylase activity"/>
    <property type="evidence" value="ECO:0007669"/>
    <property type="project" value="TreeGrafter"/>
</dbReference>
<dbReference type="GO" id="GO:0140078">
    <property type="term" value="F:class I DNA-(apurinic or apyrimidinic site) endonuclease activity"/>
    <property type="evidence" value="ECO:0007669"/>
    <property type="project" value="UniProtKB-EC"/>
</dbReference>
<comment type="cofactor">
    <cofactor evidence="12">
        <name>[4Fe-4S] cluster</name>
        <dbReference type="ChEBI" id="CHEBI:49883"/>
    </cofactor>
    <text evidence="12">Binds 1 [4Fe-4S] cluster.</text>
</comment>
<dbReference type="EMBL" id="AZRM01000064">
    <property type="protein sequence ID" value="PNR97471.1"/>
    <property type="molecule type" value="Genomic_DNA"/>
</dbReference>
<dbReference type="GO" id="GO:0006289">
    <property type="term" value="P:nucleotide-excision repair"/>
    <property type="evidence" value="ECO:0007669"/>
    <property type="project" value="TreeGrafter"/>
</dbReference>
<name>A0A2K1P3X6_9BACT</name>
<keyword evidence="11 12" id="KW-0326">Glycosidase</keyword>
<dbReference type="InterPro" id="IPR023170">
    <property type="entry name" value="HhH_base_excis_C"/>
</dbReference>
<dbReference type="InterPro" id="IPR004036">
    <property type="entry name" value="Endonuclease-III-like_CS2"/>
</dbReference>
<evidence type="ECO:0000313" key="15">
    <source>
        <dbReference type="Proteomes" id="UP000236199"/>
    </source>
</evidence>
<gene>
    <name evidence="12" type="primary">nth</name>
    <name evidence="14" type="ORF">X928_09970</name>
</gene>